<dbReference type="EMBL" id="FTMN01000005">
    <property type="protein sequence ID" value="SIQ46789.1"/>
    <property type="molecule type" value="Genomic_DNA"/>
</dbReference>
<dbReference type="GO" id="GO:0009675">
    <property type="term" value="F:high-affinity sulfate:proton symporter activity"/>
    <property type="evidence" value="ECO:0007669"/>
    <property type="project" value="TreeGrafter"/>
</dbReference>
<evidence type="ECO:0000256" key="8">
    <source>
        <dbReference type="ARBA" id="ARBA00023032"/>
    </source>
</evidence>
<keyword evidence="13" id="KW-1185">Reference proteome</keyword>
<accession>A0A1N6T0B3</accession>
<keyword evidence="10 11" id="KW-0198">Cysteine biosynthesis</keyword>
<proteinExistence type="inferred from homology"/>
<dbReference type="GO" id="GO:0019344">
    <property type="term" value="P:cysteine biosynthetic process"/>
    <property type="evidence" value="ECO:0007669"/>
    <property type="project" value="UniProtKB-UniRule"/>
</dbReference>
<feature type="transmembrane region" description="Helical" evidence="11">
    <location>
        <begin position="139"/>
        <end position="158"/>
    </location>
</feature>
<evidence type="ECO:0000256" key="6">
    <source>
        <dbReference type="ARBA" id="ARBA00022692"/>
    </source>
</evidence>
<keyword evidence="3 11" id="KW-1003">Cell membrane</keyword>
<feature type="transmembrane region" description="Helical" evidence="11">
    <location>
        <begin position="67"/>
        <end position="88"/>
    </location>
</feature>
<dbReference type="GO" id="GO:0005886">
    <property type="term" value="C:plasma membrane"/>
    <property type="evidence" value="ECO:0007669"/>
    <property type="project" value="UniProtKB-SubCell"/>
</dbReference>
<evidence type="ECO:0000313" key="13">
    <source>
        <dbReference type="Proteomes" id="UP000186895"/>
    </source>
</evidence>
<dbReference type="RefSeq" id="WP_076462964.1">
    <property type="nucleotide sequence ID" value="NZ_FTMN01000005.1"/>
</dbReference>
<dbReference type="PANTHER" id="PTHR37468:SF1">
    <property type="entry name" value="SULFATE TRANSPORTER CYSZ"/>
    <property type="match status" value="1"/>
</dbReference>
<dbReference type="NCBIfam" id="NF003433">
    <property type="entry name" value="PRK04949.1"/>
    <property type="match status" value="1"/>
</dbReference>
<evidence type="ECO:0000256" key="2">
    <source>
        <dbReference type="ARBA" id="ARBA00022448"/>
    </source>
</evidence>
<keyword evidence="7 11" id="KW-1133">Transmembrane helix</keyword>
<keyword evidence="2 11" id="KW-0813">Transport</keyword>
<keyword evidence="5 11" id="KW-0028">Amino-acid biosynthesis</keyword>
<dbReference type="InterPro" id="IPR022985">
    <property type="entry name" value="Sulfate_CysZ"/>
</dbReference>
<dbReference type="HAMAP" id="MF_00468">
    <property type="entry name" value="CysZ"/>
    <property type="match status" value="1"/>
</dbReference>
<evidence type="ECO:0000256" key="3">
    <source>
        <dbReference type="ARBA" id="ARBA00022475"/>
    </source>
</evidence>
<protein>
    <recommendedName>
        <fullName evidence="11">Sulfate transporter CysZ</fullName>
    </recommendedName>
</protein>
<dbReference type="InterPro" id="IPR059112">
    <property type="entry name" value="CysZ/EI24"/>
</dbReference>
<evidence type="ECO:0000256" key="7">
    <source>
        <dbReference type="ARBA" id="ARBA00022989"/>
    </source>
</evidence>
<dbReference type="Proteomes" id="UP000186895">
    <property type="component" value="Unassembled WGS sequence"/>
</dbReference>
<dbReference type="STRING" id="49186.SAMN05421647_10565"/>
<evidence type="ECO:0000256" key="11">
    <source>
        <dbReference type="HAMAP-Rule" id="MF_00468"/>
    </source>
</evidence>
<evidence type="ECO:0000313" key="12">
    <source>
        <dbReference type="EMBL" id="SIQ46789.1"/>
    </source>
</evidence>
<feature type="transmembrane region" description="Helical" evidence="11">
    <location>
        <begin position="27"/>
        <end position="47"/>
    </location>
</feature>
<dbReference type="PANTHER" id="PTHR37468">
    <property type="entry name" value="SULFATE TRANSPORTER CYSZ"/>
    <property type="match status" value="1"/>
</dbReference>
<evidence type="ECO:0000256" key="9">
    <source>
        <dbReference type="ARBA" id="ARBA00023136"/>
    </source>
</evidence>
<feature type="transmembrane region" description="Helical" evidence="11">
    <location>
        <begin position="204"/>
        <end position="237"/>
    </location>
</feature>
<dbReference type="Pfam" id="PF07264">
    <property type="entry name" value="EI24"/>
    <property type="match status" value="1"/>
</dbReference>
<comment type="similarity">
    <text evidence="11">Belongs to the CysZ family.</text>
</comment>
<keyword evidence="9 11" id="KW-0472">Membrane</keyword>
<dbReference type="GO" id="GO:0000103">
    <property type="term" value="P:sulfate assimilation"/>
    <property type="evidence" value="ECO:0007669"/>
    <property type="project" value="InterPro"/>
</dbReference>
<evidence type="ECO:0000256" key="10">
    <source>
        <dbReference type="ARBA" id="ARBA00023192"/>
    </source>
</evidence>
<organism evidence="12 13">
    <name type="scientific">Marinobacterium stanieri</name>
    <dbReference type="NCBI Taxonomy" id="49186"/>
    <lineage>
        <taxon>Bacteria</taxon>
        <taxon>Pseudomonadati</taxon>
        <taxon>Pseudomonadota</taxon>
        <taxon>Gammaproteobacteria</taxon>
        <taxon>Oceanospirillales</taxon>
        <taxon>Oceanospirillaceae</taxon>
        <taxon>Marinobacterium</taxon>
    </lineage>
</organism>
<comment type="subcellular location">
    <subcellularLocation>
        <location evidence="11">Cell inner membrane</location>
        <topology evidence="11">Multi-pass membrane protein</topology>
    </subcellularLocation>
    <subcellularLocation>
        <location evidence="1">Membrane</location>
        <topology evidence="1">Multi-pass membrane protein</topology>
    </subcellularLocation>
</comment>
<keyword evidence="4 11" id="KW-0997">Cell inner membrane</keyword>
<keyword evidence="8 11" id="KW-0764">Sulfate transport</keyword>
<evidence type="ECO:0000256" key="5">
    <source>
        <dbReference type="ARBA" id="ARBA00022605"/>
    </source>
</evidence>
<dbReference type="AlphaFoldDB" id="A0A1N6T0B3"/>
<keyword evidence="6 11" id="KW-0812">Transmembrane</keyword>
<sequence>MKGNPVRGASYLLRGAAMLPQPGLRRFVLVPLVVNVLLFIGAIWLLVDQFSVLIDYWLGFVPDWLDFLYWLFWPLFALLVLVGVYYGFSIVANLIAAPFNGFLSEKVEKRLRGDPITDEGWMEVLAMIPRSLQRELQKLAYYLPRFLLILVITFIPVVNLMAPLLWFLFGAWMMSIQYCDYPMDNNKVSFPQMRQLMKAKRVTSVGFGALVQVGMLIPVLNLFVMPAAVIGATLYWVEEYAGESRELRDVRN</sequence>
<dbReference type="eggNOG" id="COG2981">
    <property type="taxonomic scope" value="Bacteria"/>
</dbReference>
<evidence type="ECO:0000256" key="4">
    <source>
        <dbReference type="ARBA" id="ARBA00022519"/>
    </source>
</evidence>
<gene>
    <name evidence="11" type="primary">cysZ</name>
    <name evidence="12" type="ORF">SAMN05421647_10565</name>
</gene>
<reference evidence="13" key="1">
    <citation type="submission" date="2017-01" db="EMBL/GenBank/DDBJ databases">
        <authorList>
            <person name="Varghese N."/>
            <person name="Submissions S."/>
        </authorList>
    </citation>
    <scope>NUCLEOTIDE SEQUENCE [LARGE SCALE GENOMIC DNA]</scope>
    <source>
        <strain evidence="13">DSM 7027</strain>
    </source>
</reference>
<name>A0A1N6T0B3_9GAMM</name>
<evidence type="ECO:0000256" key="1">
    <source>
        <dbReference type="ARBA" id="ARBA00004141"/>
    </source>
</evidence>
<comment type="function">
    <text evidence="11">High affinity, high specificity proton-dependent sulfate transporter, which mediates sulfate uptake. Provides the sulfur source for the cysteine synthesis pathway.</text>
</comment>
<dbReference type="InterPro" id="IPR050480">
    <property type="entry name" value="CysZ-like"/>
</dbReference>